<evidence type="ECO:0000313" key="1">
    <source>
        <dbReference type="EMBL" id="KAK4294004.1"/>
    </source>
</evidence>
<comment type="caution">
    <text evidence="1">The sequence shown here is derived from an EMBL/GenBank/DDBJ whole genome shotgun (WGS) entry which is preliminary data.</text>
</comment>
<dbReference type="EMBL" id="JAWZYT010004392">
    <property type="protein sequence ID" value="KAK4294004.1"/>
    <property type="molecule type" value="Genomic_DNA"/>
</dbReference>
<protein>
    <submittedName>
        <fullName evidence="1">Uncharacterized protein</fullName>
    </submittedName>
</protein>
<evidence type="ECO:0000313" key="2">
    <source>
        <dbReference type="Proteomes" id="UP001292094"/>
    </source>
</evidence>
<accession>A0AAE1TSR3</accession>
<sequence>MSQPERHVAFSLDGGSPVNCDWLGGGRGEDESHVPGEAREVPLTFRLPKLFRRKIVDIRQLDWMKSY</sequence>
<name>A0AAE1TSR3_9EUCA</name>
<dbReference type="AlphaFoldDB" id="A0AAE1TSR3"/>
<organism evidence="1 2">
    <name type="scientific">Petrolisthes manimaculis</name>
    <dbReference type="NCBI Taxonomy" id="1843537"/>
    <lineage>
        <taxon>Eukaryota</taxon>
        <taxon>Metazoa</taxon>
        <taxon>Ecdysozoa</taxon>
        <taxon>Arthropoda</taxon>
        <taxon>Crustacea</taxon>
        <taxon>Multicrustacea</taxon>
        <taxon>Malacostraca</taxon>
        <taxon>Eumalacostraca</taxon>
        <taxon>Eucarida</taxon>
        <taxon>Decapoda</taxon>
        <taxon>Pleocyemata</taxon>
        <taxon>Anomura</taxon>
        <taxon>Galatheoidea</taxon>
        <taxon>Porcellanidae</taxon>
        <taxon>Petrolisthes</taxon>
    </lineage>
</organism>
<reference evidence="1" key="1">
    <citation type="submission" date="2023-11" db="EMBL/GenBank/DDBJ databases">
        <title>Genome assemblies of two species of porcelain crab, Petrolisthes cinctipes and Petrolisthes manimaculis (Anomura: Porcellanidae).</title>
        <authorList>
            <person name="Angst P."/>
        </authorList>
    </citation>
    <scope>NUCLEOTIDE SEQUENCE</scope>
    <source>
        <strain evidence="1">PB745_02</strain>
        <tissue evidence="1">Gill</tissue>
    </source>
</reference>
<gene>
    <name evidence="1" type="ORF">Pmani_033343</name>
</gene>
<keyword evidence="2" id="KW-1185">Reference proteome</keyword>
<proteinExistence type="predicted"/>
<dbReference type="Proteomes" id="UP001292094">
    <property type="component" value="Unassembled WGS sequence"/>
</dbReference>